<dbReference type="GO" id="GO:0046872">
    <property type="term" value="F:metal ion binding"/>
    <property type="evidence" value="ECO:0007669"/>
    <property type="project" value="UniProtKB-KW"/>
</dbReference>
<dbReference type="InterPro" id="IPR013815">
    <property type="entry name" value="ATP_grasp_subdomain_1"/>
</dbReference>
<evidence type="ECO:0000313" key="19">
    <source>
        <dbReference type="EMBL" id="QIZ72852.1"/>
    </source>
</evidence>
<dbReference type="InterPro" id="IPR006319">
    <property type="entry name" value="PEP_synth"/>
</dbReference>
<accession>A0A6H1U1W2</accession>
<dbReference type="InterPro" id="IPR000121">
    <property type="entry name" value="PEP_util_C"/>
</dbReference>
<evidence type="ECO:0000256" key="9">
    <source>
        <dbReference type="ARBA" id="ARBA00022741"/>
    </source>
</evidence>
<dbReference type="NCBIfam" id="NF005057">
    <property type="entry name" value="PRK06464.1"/>
    <property type="match status" value="1"/>
</dbReference>
<dbReference type="Gene3D" id="3.30.470.20">
    <property type="entry name" value="ATP-grasp fold, B domain"/>
    <property type="match status" value="1"/>
</dbReference>
<feature type="domain" description="PEP-utilising enzyme C-terminal" evidence="18">
    <location>
        <begin position="522"/>
        <end position="834"/>
    </location>
</feature>
<keyword evidence="8 15" id="KW-0479">Metal-binding</keyword>
<dbReference type="Gene3D" id="3.30.1490.20">
    <property type="entry name" value="ATP-grasp fold, A domain"/>
    <property type="match status" value="1"/>
</dbReference>
<organism evidence="19 20">
    <name type="scientific">Oxynema aestuarii AP17</name>
    <dbReference type="NCBI Taxonomy" id="2064643"/>
    <lineage>
        <taxon>Bacteria</taxon>
        <taxon>Bacillati</taxon>
        <taxon>Cyanobacteriota</taxon>
        <taxon>Cyanophyceae</taxon>
        <taxon>Oscillatoriophycideae</taxon>
        <taxon>Oscillatoriales</taxon>
        <taxon>Oscillatoriaceae</taxon>
        <taxon>Oxynema</taxon>
        <taxon>Oxynema aestuarii</taxon>
    </lineage>
</organism>
<keyword evidence="20" id="KW-1185">Reference proteome</keyword>
<dbReference type="SUPFAM" id="SSF52009">
    <property type="entry name" value="Phosphohistidine domain"/>
    <property type="match status" value="1"/>
</dbReference>
<keyword evidence="11 15" id="KW-0067">ATP-binding</keyword>
<protein>
    <recommendedName>
        <fullName evidence="6 15">Phosphoenolpyruvate synthase</fullName>
        <shortName evidence="15">PEP synthase</shortName>
        <ecNumber evidence="5 15">2.7.9.2</ecNumber>
    </recommendedName>
    <alternativeName>
        <fullName evidence="13 15">Pyruvate, water dikinase</fullName>
    </alternativeName>
</protein>
<proteinExistence type="inferred from homology"/>
<evidence type="ECO:0000256" key="14">
    <source>
        <dbReference type="ARBA" id="ARBA00047700"/>
    </source>
</evidence>
<evidence type="ECO:0000256" key="3">
    <source>
        <dbReference type="ARBA" id="ARBA00004742"/>
    </source>
</evidence>
<dbReference type="UniPathway" id="UPA00138"/>
<dbReference type="Pfam" id="PF01326">
    <property type="entry name" value="PPDK_N"/>
    <property type="match status" value="1"/>
</dbReference>
<gene>
    <name evidence="19" type="primary">ppsA</name>
    <name evidence="19" type="ORF">HCG48_21470</name>
</gene>
<evidence type="ECO:0000256" key="2">
    <source>
        <dbReference type="ARBA" id="ARBA00002988"/>
    </source>
</evidence>
<dbReference type="Pfam" id="PF02896">
    <property type="entry name" value="PEP-utilizers_C"/>
    <property type="match status" value="1"/>
</dbReference>
<dbReference type="Gene3D" id="3.20.20.60">
    <property type="entry name" value="Phosphoenolpyruvate-binding domains"/>
    <property type="match status" value="1"/>
</dbReference>
<evidence type="ECO:0000256" key="1">
    <source>
        <dbReference type="ARBA" id="ARBA00001946"/>
    </source>
</evidence>
<keyword evidence="7 15" id="KW-0808">Transferase</keyword>
<evidence type="ECO:0000256" key="12">
    <source>
        <dbReference type="ARBA" id="ARBA00022842"/>
    </source>
</evidence>
<keyword evidence="19" id="KW-0670">Pyruvate</keyword>
<name>A0A6H1U1W2_9CYAN</name>
<dbReference type="Pfam" id="PF00391">
    <property type="entry name" value="PEP-utilizers"/>
    <property type="match status" value="1"/>
</dbReference>
<dbReference type="RefSeq" id="WP_168570999.1">
    <property type="nucleotide sequence ID" value="NZ_CP051167.1"/>
</dbReference>
<dbReference type="InterPro" id="IPR015813">
    <property type="entry name" value="Pyrv/PenolPyrv_kinase-like_dom"/>
</dbReference>
<feature type="domain" description="Pyruvate phosphate dikinase AMP/ATP-binding" evidence="17">
    <location>
        <begin position="31"/>
        <end position="387"/>
    </location>
</feature>
<evidence type="ECO:0000259" key="16">
    <source>
        <dbReference type="Pfam" id="PF00391"/>
    </source>
</evidence>
<dbReference type="AlphaFoldDB" id="A0A6H1U1W2"/>
<dbReference type="Proteomes" id="UP000500857">
    <property type="component" value="Chromosome"/>
</dbReference>
<evidence type="ECO:0000256" key="6">
    <source>
        <dbReference type="ARBA" id="ARBA00021623"/>
    </source>
</evidence>
<dbReference type="InterPro" id="IPR002192">
    <property type="entry name" value="PPDK_AMP/ATP-bd"/>
</dbReference>
<dbReference type="Gene3D" id="3.50.30.10">
    <property type="entry name" value="Phosphohistidine domain"/>
    <property type="match status" value="1"/>
</dbReference>
<evidence type="ECO:0000256" key="10">
    <source>
        <dbReference type="ARBA" id="ARBA00022777"/>
    </source>
</evidence>
<evidence type="ECO:0000313" key="20">
    <source>
        <dbReference type="Proteomes" id="UP000500857"/>
    </source>
</evidence>
<reference evidence="19 20" key="1">
    <citation type="submission" date="2020-04" db="EMBL/GenBank/DDBJ databases">
        <authorList>
            <person name="Basu S."/>
            <person name="Maruthanayagam V."/>
            <person name="Chakraborty S."/>
            <person name="Pramanik A."/>
            <person name="Mukherjee J."/>
            <person name="Brink B."/>
        </authorList>
    </citation>
    <scope>NUCLEOTIDE SEQUENCE [LARGE SCALE GENOMIC DNA]</scope>
    <source>
        <strain evidence="19 20">AP17</strain>
    </source>
</reference>
<dbReference type="InterPro" id="IPR018274">
    <property type="entry name" value="PEP_util_AS"/>
</dbReference>
<dbReference type="EMBL" id="CP051167">
    <property type="protein sequence ID" value="QIZ72852.1"/>
    <property type="molecule type" value="Genomic_DNA"/>
</dbReference>
<evidence type="ECO:0000256" key="8">
    <source>
        <dbReference type="ARBA" id="ARBA00022723"/>
    </source>
</evidence>
<dbReference type="NCBIfam" id="TIGR01418">
    <property type="entry name" value="PEP_synth"/>
    <property type="match status" value="1"/>
</dbReference>
<evidence type="ECO:0000256" key="4">
    <source>
        <dbReference type="ARBA" id="ARBA00007837"/>
    </source>
</evidence>
<dbReference type="FunFam" id="3.50.30.10:FF:000002">
    <property type="entry name" value="Phosphoenolpyruvate synthase"/>
    <property type="match status" value="1"/>
</dbReference>
<keyword evidence="12 15" id="KW-0460">Magnesium</keyword>
<dbReference type="PIRSF" id="PIRSF000854">
    <property type="entry name" value="PEP_synthase"/>
    <property type="match status" value="1"/>
</dbReference>
<dbReference type="PROSITE" id="PS00742">
    <property type="entry name" value="PEP_ENZYMES_2"/>
    <property type="match status" value="1"/>
</dbReference>
<evidence type="ECO:0000256" key="11">
    <source>
        <dbReference type="ARBA" id="ARBA00022840"/>
    </source>
</evidence>
<evidence type="ECO:0000259" key="17">
    <source>
        <dbReference type="Pfam" id="PF01326"/>
    </source>
</evidence>
<keyword evidence="9 15" id="KW-0547">Nucleotide-binding</keyword>
<dbReference type="KEGG" id="oxy:HCG48_21470"/>
<evidence type="ECO:0000256" key="15">
    <source>
        <dbReference type="PIRNR" id="PIRNR000854"/>
    </source>
</evidence>
<keyword evidence="10 15" id="KW-0418">Kinase</keyword>
<dbReference type="InterPro" id="IPR036637">
    <property type="entry name" value="Phosphohistidine_dom_sf"/>
</dbReference>
<evidence type="ECO:0000259" key="18">
    <source>
        <dbReference type="Pfam" id="PF02896"/>
    </source>
</evidence>
<feature type="domain" description="PEP-utilising enzyme mobile" evidence="16">
    <location>
        <begin position="428"/>
        <end position="499"/>
    </location>
</feature>
<dbReference type="SUPFAM" id="SSF51621">
    <property type="entry name" value="Phosphoenolpyruvate/pyruvate domain"/>
    <property type="match status" value="1"/>
</dbReference>
<comment type="pathway">
    <text evidence="3 15">Carbohydrate biosynthesis; gluconeogenesis.</text>
</comment>
<evidence type="ECO:0000256" key="7">
    <source>
        <dbReference type="ARBA" id="ARBA00022679"/>
    </source>
</evidence>
<evidence type="ECO:0000256" key="13">
    <source>
        <dbReference type="ARBA" id="ARBA00033470"/>
    </source>
</evidence>
<sequence>MVSTAPEKTPQGSKETAFVLWFEEVGIADLALVGGKNSSLGEMIQQLASKGVSVPTGFATTAYAYRYFIEKAGLEEKLRKLFADLDLDDVNNLRERGKQARALVMNTPFPQDLQDAIAAAYLQLCKRYGGDSQFCERFGPDYQKVCEEYSSDTDVAVRSSATAEDLPDASFAGQQETYLNVHGVKGVLEACHKCFASLFTDRAISYRHQYAEKREDFDEFSVALSVGVQKMVRSDLATSGVMFSIDTETGFKNAALITAAYGLGENVVQGAVNPDEYFVFKPTLKEGKRPILEKRLGSKEIKMVYDLGGSKLTKNVPVPEPEREKFCISDEEILTLAKWACIIEDHYSQVRGKDTPMDIEWAKDGMTGELFIVQARPETVQSQKAGNVIRNFKLNGTSDVLARGRAVGEMIGQGKARVILDVHKIDQFKEGEVLVTNKTDPDWEPIMKKSSAIVTNQGGRTCHAAIIAREMGIPAIVGCGTATADIETGQEITVSCSEGEEGKVYSGLIPFEVQETKIDNLPRTKTKILMNVGNPEEAFGLSSIPCDGVGLARFEFIIANHIKAHPLALIHYDELEDESVKKEIAQLTALYPKNKPEFFVDKLAHGIGTIAAAFYPNPVVVRMSDFKSNEYANLLGGKQFEPKEENPMIGWRGASRYYDPKYEQAYGLECKALKRVRDEMGLTNVIPMIPFCRTPDEGRKVLETMEKYGLKRGENGLQVYVMCEIPSNVILADQYSEIFDGFSIGSNDLTQLTLGLDRDSALVAHIFDERNKAVKDMVQMVIEKAKKNGRKIGICGQAPSDYPEFARFLVELGIDSISLNPDSVMKTLLDIAKLEESLNR</sequence>
<dbReference type="InterPro" id="IPR023151">
    <property type="entry name" value="PEP_util_CS"/>
</dbReference>
<dbReference type="PANTHER" id="PTHR43030">
    <property type="entry name" value="PHOSPHOENOLPYRUVATE SYNTHASE"/>
    <property type="match status" value="1"/>
</dbReference>
<evidence type="ECO:0000256" key="5">
    <source>
        <dbReference type="ARBA" id="ARBA00011996"/>
    </source>
</evidence>
<dbReference type="GO" id="GO:0008986">
    <property type="term" value="F:pyruvate, water dikinase activity"/>
    <property type="evidence" value="ECO:0007669"/>
    <property type="project" value="UniProtKB-EC"/>
</dbReference>
<comment type="catalytic activity">
    <reaction evidence="14 15">
        <text>pyruvate + ATP + H2O = phosphoenolpyruvate + AMP + phosphate + 2 H(+)</text>
        <dbReference type="Rhea" id="RHEA:11364"/>
        <dbReference type="ChEBI" id="CHEBI:15361"/>
        <dbReference type="ChEBI" id="CHEBI:15377"/>
        <dbReference type="ChEBI" id="CHEBI:15378"/>
        <dbReference type="ChEBI" id="CHEBI:30616"/>
        <dbReference type="ChEBI" id="CHEBI:43474"/>
        <dbReference type="ChEBI" id="CHEBI:58702"/>
        <dbReference type="ChEBI" id="CHEBI:456215"/>
        <dbReference type="EC" id="2.7.9.2"/>
    </reaction>
</comment>
<comment type="function">
    <text evidence="2 15">Catalyzes the phosphorylation of pyruvate to phosphoenolpyruvate.</text>
</comment>
<dbReference type="EC" id="2.7.9.2" evidence="5 15"/>
<dbReference type="PANTHER" id="PTHR43030:SF1">
    <property type="entry name" value="PHOSPHOENOLPYRUVATE SYNTHASE"/>
    <property type="match status" value="1"/>
</dbReference>
<comment type="similarity">
    <text evidence="4 15">Belongs to the PEP-utilizing enzyme family.</text>
</comment>
<dbReference type="SUPFAM" id="SSF56059">
    <property type="entry name" value="Glutathione synthetase ATP-binding domain-like"/>
    <property type="match status" value="1"/>
</dbReference>
<comment type="cofactor">
    <cofactor evidence="1 15">
        <name>Mg(2+)</name>
        <dbReference type="ChEBI" id="CHEBI:18420"/>
    </cofactor>
</comment>
<dbReference type="GO" id="GO:0005524">
    <property type="term" value="F:ATP binding"/>
    <property type="evidence" value="ECO:0007669"/>
    <property type="project" value="UniProtKB-KW"/>
</dbReference>
<dbReference type="PROSITE" id="PS00370">
    <property type="entry name" value="PEP_ENZYMES_PHOS_SITE"/>
    <property type="match status" value="1"/>
</dbReference>
<dbReference type="InterPro" id="IPR008279">
    <property type="entry name" value="PEP-util_enz_mobile_dom"/>
</dbReference>
<dbReference type="FunFam" id="3.30.470.20:FF:000017">
    <property type="entry name" value="Phosphoenolpyruvate synthase"/>
    <property type="match status" value="1"/>
</dbReference>
<dbReference type="GO" id="GO:0006094">
    <property type="term" value="P:gluconeogenesis"/>
    <property type="evidence" value="ECO:0007669"/>
    <property type="project" value="UniProtKB-UniPathway"/>
</dbReference>
<dbReference type="InterPro" id="IPR040442">
    <property type="entry name" value="Pyrv_kinase-like_dom_sf"/>
</dbReference>